<dbReference type="PROSITE" id="PS51192">
    <property type="entry name" value="HELICASE_ATP_BIND_1"/>
    <property type="match status" value="1"/>
</dbReference>
<dbReference type="InterPro" id="IPR014001">
    <property type="entry name" value="Helicase_ATP-bd"/>
</dbReference>
<protein>
    <submittedName>
        <fullName evidence="7">DEAD/DEAH box helicase</fullName>
    </submittedName>
</protein>
<dbReference type="SUPFAM" id="SSF52540">
    <property type="entry name" value="P-loop containing nucleoside triphosphate hydrolases"/>
    <property type="match status" value="1"/>
</dbReference>
<dbReference type="GO" id="GO:0016787">
    <property type="term" value="F:hydrolase activity"/>
    <property type="evidence" value="ECO:0007669"/>
    <property type="project" value="UniProtKB-KW"/>
</dbReference>
<dbReference type="PROSITE" id="PS51194">
    <property type="entry name" value="HELICASE_CTER"/>
    <property type="match status" value="1"/>
</dbReference>
<evidence type="ECO:0000259" key="6">
    <source>
        <dbReference type="PROSITE" id="PS51194"/>
    </source>
</evidence>
<dbReference type="EMBL" id="RQEP01000012">
    <property type="protein sequence ID" value="TGK03782.1"/>
    <property type="molecule type" value="Genomic_DNA"/>
</dbReference>
<dbReference type="PANTHER" id="PTHR47961:SF6">
    <property type="entry name" value="DNA-DIRECTED DNA POLYMERASE"/>
    <property type="match status" value="1"/>
</dbReference>
<comment type="caution">
    <text evidence="7">The sequence shown here is derived from an EMBL/GenBank/DDBJ whole genome shotgun (WGS) entry which is preliminary data.</text>
</comment>
<evidence type="ECO:0000256" key="1">
    <source>
        <dbReference type="ARBA" id="ARBA00022741"/>
    </source>
</evidence>
<dbReference type="Gene3D" id="3.40.50.300">
    <property type="entry name" value="P-loop containing nucleotide triphosphate hydrolases"/>
    <property type="match status" value="2"/>
</dbReference>
<dbReference type="OrthoDB" id="310363at2"/>
<dbReference type="InterPro" id="IPR001650">
    <property type="entry name" value="Helicase_C-like"/>
</dbReference>
<dbReference type="InterPro" id="IPR027417">
    <property type="entry name" value="P-loop_NTPase"/>
</dbReference>
<dbReference type="SMART" id="SM00490">
    <property type="entry name" value="HELICc"/>
    <property type="match status" value="1"/>
</dbReference>
<dbReference type="AlphaFoldDB" id="A0A4R9FXQ5"/>
<dbReference type="RefSeq" id="WP_135587343.1">
    <property type="nucleotide sequence ID" value="NZ_RQEP01000012.1"/>
</dbReference>
<reference evidence="7" key="1">
    <citation type="journal article" date="2019" name="PLoS Negl. Trop. Dis.">
        <title>Revisiting the worldwide diversity of Leptospira species in the environment.</title>
        <authorList>
            <person name="Vincent A.T."/>
            <person name="Schiettekatte O."/>
            <person name="Bourhy P."/>
            <person name="Veyrier F.J."/>
            <person name="Picardeau M."/>
        </authorList>
    </citation>
    <scope>NUCLEOTIDE SEQUENCE [LARGE SCALE GENOMIC DNA]</scope>
    <source>
        <strain evidence="7">SSS9</strain>
    </source>
</reference>
<feature type="domain" description="Helicase C-terminal" evidence="6">
    <location>
        <begin position="412"/>
        <end position="573"/>
    </location>
</feature>
<proteinExistence type="predicted"/>
<evidence type="ECO:0000313" key="8">
    <source>
        <dbReference type="Proteomes" id="UP000297453"/>
    </source>
</evidence>
<accession>A0A4R9FXQ5</accession>
<organism evidence="7 8">
    <name type="scientific">Leptospira semungkisensis</name>
    <dbReference type="NCBI Taxonomy" id="2484985"/>
    <lineage>
        <taxon>Bacteria</taxon>
        <taxon>Pseudomonadati</taxon>
        <taxon>Spirochaetota</taxon>
        <taxon>Spirochaetia</taxon>
        <taxon>Leptospirales</taxon>
        <taxon>Leptospiraceae</taxon>
        <taxon>Leptospira</taxon>
    </lineage>
</organism>
<dbReference type="SMART" id="SM00487">
    <property type="entry name" value="DEXDc"/>
    <property type="match status" value="1"/>
</dbReference>
<dbReference type="InterPro" id="IPR011545">
    <property type="entry name" value="DEAD/DEAH_box_helicase_dom"/>
</dbReference>
<dbReference type="GO" id="GO:0003676">
    <property type="term" value="F:nucleic acid binding"/>
    <property type="evidence" value="ECO:0007669"/>
    <property type="project" value="InterPro"/>
</dbReference>
<dbReference type="Pfam" id="PF00270">
    <property type="entry name" value="DEAD"/>
    <property type="match status" value="1"/>
</dbReference>
<sequence length="849" mass="97877">MKLKEEELSKLLAKVLTFEHVQVARRLNYIEGVQESFPEDLLKEALIALDVITRNPSDNERKIAITICAVIWQYKSDDWNGLKDHFLLILTRIGQAPATMMIDEGYEERSQTFSPMDSYISQVAVALKQSSFEVRIDDSTFLLTQFQKNIWNKLDESKLLGISAPTSAGKSFILALKAISLLKERDGSIIYVVPTLSLVSQVSLDFRKLLNQFNMKDYRIQNTYLGDSESDKLIYVFTQEKAIGAFSRDSNPFKNVRMLIVDEIQNVERIESEDDSRSKILYDLLQEFRNTSSLDHIVISGPRIDNIDLVGSNLFGRKSAKENTRNSPVANFTYAIKTHRKKYYLNMYSELLGNPLSLPILKNKEVIGNSGGSKYTEAIYNYIFHTISGLGKNSINIIFSPTTKQARKTALDLSHRFEESNGNNEKISELIDYISETVHPEYDLCKVLKNKVAYHHAKLPSHVRNVLEKAISMKLINNIVCTTTLMQGVNLPAQNIIIRNPNLFVMRNREVNPQLTPYEIANLRGRAGRLLKDFIGRTFVLDENAFSVSEEAEDQQLFEDAYKEINLGYGDAYQGNKGLIDDQLSQEYDDQSIAEDNHFLVTYIRQSILKYGNIKAQNKLKSVGISINERLIKKISSELRKLEVSEETCFMNRYWDPFDLDRLYKTRNDYTIPISRFETNISGKLKNILVKLKSDFEPYFRRYLKLREVPGKDIIYSFCINAENWLKETKLQQILASDYHSDSELIENTIGTLQKDVTYGLPMLLKPLYDILAPEEPFLRFIETGAYNPVTRKLIEYNIARETAISLTEYFSNPVKRLETPTFEEIRAEVNRVYKRLDYWTKIQLEILL</sequence>
<feature type="domain" description="Helicase ATP-binding" evidence="5">
    <location>
        <begin position="151"/>
        <end position="321"/>
    </location>
</feature>
<keyword evidence="8" id="KW-1185">Reference proteome</keyword>
<dbReference type="GO" id="GO:0004386">
    <property type="term" value="F:helicase activity"/>
    <property type="evidence" value="ECO:0007669"/>
    <property type="project" value="UniProtKB-KW"/>
</dbReference>
<keyword evidence="4" id="KW-0067">ATP-binding</keyword>
<evidence type="ECO:0000256" key="2">
    <source>
        <dbReference type="ARBA" id="ARBA00022801"/>
    </source>
</evidence>
<evidence type="ECO:0000256" key="4">
    <source>
        <dbReference type="ARBA" id="ARBA00022840"/>
    </source>
</evidence>
<dbReference type="GO" id="GO:0005524">
    <property type="term" value="F:ATP binding"/>
    <property type="evidence" value="ECO:0007669"/>
    <property type="project" value="UniProtKB-KW"/>
</dbReference>
<dbReference type="PANTHER" id="PTHR47961">
    <property type="entry name" value="DNA POLYMERASE THETA, PUTATIVE (AFU_ORTHOLOGUE AFUA_1G05260)-RELATED"/>
    <property type="match status" value="1"/>
</dbReference>
<gene>
    <name evidence="7" type="ORF">EHO59_09590</name>
</gene>
<keyword evidence="2" id="KW-0378">Hydrolase</keyword>
<dbReference type="InterPro" id="IPR050474">
    <property type="entry name" value="Hel308_SKI2-like"/>
</dbReference>
<name>A0A4R9FXQ5_9LEPT</name>
<keyword evidence="1" id="KW-0547">Nucleotide-binding</keyword>
<keyword evidence="3 7" id="KW-0347">Helicase</keyword>
<evidence type="ECO:0000259" key="5">
    <source>
        <dbReference type="PROSITE" id="PS51192"/>
    </source>
</evidence>
<evidence type="ECO:0000313" key="7">
    <source>
        <dbReference type="EMBL" id="TGK03782.1"/>
    </source>
</evidence>
<dbReference type="Proteomes" id="UP000297453">
    <property type="component" value="Unassembled WGS sequence"/>
</dbReference>
<evidence type="ECO:0000256" key="3">
    <source>
        <dbReference type="ARBA" id="ARBA00022806"/>
    </source>
</evidence>